<accession>A0ABT0YEI7</accession>
<dbReference type="InterPro" id="IPR027417">
    <property type="entry name" value="P-loop_NTPase"/>
</dbReference>
<organism evidence="2 3">
    <name type="scientific">Paractinoplanes hotanensis</name>
    <dbReference type="NCBI Taxonomy" id="2906497"/>
    <lineage>
        <taxon>Bacteria</taxon>
        <taxon>Bacillati</taxon>
        <taxon>Actinomycetota</taxon>
        <taxon>Actinomycetes</taxon>
        <taxon>Micromonosporales</taxon>
        <taxon>Micromonosporaceae</taxon>
        <taxon>Paractinoplanes</taxon>
    </lineage>
</organism>
<dbReference type="RefSeq" id="WP_251804216.1">
    <property type="nucleotide sequence ID" value="NZ_JAMQOL010000077.1"/>
</dbReference>
<feature type="domain" description="Phosphoribulokinase/uridine kinase" evidence="1">
    <location>
        <begin position="70"/>
        <end position="146"/>
    </location>
</feature>
<protein>
    <recommendedName>
        <fullName evidence="1">Phosphoribulokinase/uridine kinase domain-containing protein</fullName>
    </recommendedName>
</protein>
<keyword evidence="3" id="KW-1185">Reference proteome</keyword>
<evidence type="ECO:0000313" key="3">
    <source>
        <dbReference type="Proteomes" id="UP001523216"/>
    </source>
</evidence>
<reference evidence="2 3" key="1">
    <citation type="submission" date="2022-06" db="EMBL/GenBank/DDBJ databases">
        <title>Actinoplanes abujensis sp. nov., isolated from Nigerian arid soil.</title>
        <authorList>
            <person name="Ding P."/>
        </authorList>
    </citation>
    <scope>NUCLEOTIDE SEQUENCE [LARGE SCALE GENOMIC DNA]</scope>
    <source>
        <strain evidence="3">TRM88002</strain>
    </source>
</reference>
<comment type="caution">
    <text evidence="2">The sequence shown here is derived from an EMBL/GenBank/DDBJ whole genome shotgun (WGS) entry which is preliminary data.</text>
</comment>
<proteinExistence type="predicted"/>
<gene>
    <name evidence="2" type="ORF">LXN57_43750</name>
</gene>
<evidence type="ECO:0000259" key="1">
    <source>
        <dbReference type="Pfam" id="PF00485"/>
    </source>
</evidence>
<dbReference type="Proteomes" id="UP001523216">
    <property type="component" value="Unassembled WGS sequence"/>
</dbReference>
<dbReference type="InterPro" id="IPR006083">
    <property type="entry name" value="PRK/URK"/>
</dbReference>
<dbReference type="SUPFAM" id="SSF52540">
    <property type="entry name" value="P-loop containing nucleoside triphosphate hydrolases"/>
    <property type="match status" value="1"/>
</dbReference>
<sequence length="188" mass="21129">MIDDLAAYVMNRPPRLGDVRLIAVDGPSGAGKTRFANRLAAALGDAPVVHTDDLLNGWDDQFTFWTRLEENVLSPLRLGRTATYRRYDWDKKDFAGRPLTVPPRPAVLLEGVSAARRDIRPELTLAVFVDAPPELRWERAIARDGDDSVAYRKYLERWRAAEDRHFAVDDTAAQADLIIDGATEGWAR</sequence>
<dbReference type="EMBL" id="JAMQOL010000077">
    <property type="protein sequence ID" value="MCM4084471.1"/>
    <property type="molecule type" value="Genomic_DNA"/>
</dbReference>
<dbReference type="Pfam" id="PF00485">
    <property type="entry name" value="PRK"/>
    <property type="match status" value="1"/>
</dbReference>
<evidence type="ECO:0000313" key="2">
    <source>
        <dbReference type="EMBL" id="MCM4084471.1"/>
    </source>
</evidence>
<name>A0ABT0YEI7_9ACTN</name>
<dbReference type="Gene3D" id="3.40.50.300">
    <property type="entry name" value="P-loop containing nucleotide triphosphate hydrolases"/>
    <property type="match status" value="1"/>
</dbReference>